<dbReference type="SMART" id="SM00320">
    <property type="entry name" value="WD40"/>
    <property type="match status" value="4"/>
</dbReference>
<dbReference type="Gene3D" id="1.20.1280.50">
    <property type="match status" value="1"/>
</dbReference>
<dbReference type="Proteomes" id="UP000054408">
    <property type="component" value="Unassembled WGS sequence"/>
</dbReference>
<feature type="repeat" description="WD" evidence="5">
    <location>
        <begin position="140"/>
        <end position="181"/>
    </location>
</feature>
<sequence>MLEDLPDELLVSILSHTPAPDVAAARAASRRLARVGADRAVWAAALARDHALPLRALPPGLAAAGPMAAYVAVTRWRPDRWRGLRGASWRSPDLAHLRAVWTLDVAGDAVLTGARDSRLRRFSWPRECSAGGEMALDFVLEGHAKKINAALWLDAAGVAVSGSTDASVRIWDLAAAEAGAQDPCSAAIPLAASVLTLSSWLPHAASPAPTRYPGVFPHAVAGLHDGSIALLDIEVGALVSDAGSAGGSNGAVQSTDVAVVGSAPVVAVGSYRGQVTWYDARAEAAAHSVKVWQPEVTKVIFDRKPTKVHVASRAGVAATYDIRALGRPLHVMDEHGDVIRDMVYVPSAGRLITGSYDGLVIVWDAETGDVVRLCDGHDDWVWTLAAGEEVFVSGDHSGIVNVWDLETGAWCATLPQGHLPAGPVALAMSDSVLAVTAGCQLAVHDVVGGLWPELNDPALAASVPSSAAGASIRPRAANPDESWCEWLTRLVW</sequence>
<dbReference type="GO" id="GO:0003723">
    <property type="term" value="F:RNA binding"/>
    <property type="evidence" value="ECO:0007669"/>
    <property type="project" value="TreeGrafter"/>
</dbReference>
<accession>A0A0L0DHW7</accession>
<protein>
    <recommendedName>
        <fullName evidence="6">F-box domain-containing protein</fullName>
    </recommendedName>
</protein>
<dbReference type="PANTHER" id="PTHR44006:SF1">
    <property type="entry name" value="U5 SMALL NUCLEAR RIBONUCLEOPROTEIN 40 KDA PROTEIN"/>
    <property type="match status" value="1"/>
</dbReference>
<dbReference type="PRINTS" id="PR00320">
    <property type="entry name" value="GPROTEINBRPT"/>
</dbReference>
<dbReference type="GeneID" id="25566609"/>
<evidence type="ECO:0000256" key="4">
    <source>
        <dbReference type="ARBA" id="ARBA00023187"/>
    </source>
</evidence>
<keyword evidence="2" id="KW-0507">mRNA processing</keyword>
<dbReference type="PROSITE" id="PS50294">
    <property type="entry name" value="WD_REPEATS_REGION"/>
    <property type="match status" value="2"/>
</dbReference>
<dbReference type="eggNOG" id="KOG0274">
    <property type="taxonomic scope" value="Eukaryota"/>
</dbReference>
<dbReference type="InterPro" id="IPR036322">
    <property type="entry name" value="WD40_repeat_dom_sf"/>
</dbReference>
<dbReference type="SUPFAM" id="SSF50978">
    <property type="entry name" value="WD40 repeat-like"/>
    <property type="match status" value="1"/>
</dbReference>
<dbReference type="PROSITE" id="PS00678">
    <property type="entry name" value="WD_REPEATS_1"/>
    <property type="match status" value="2"/>
</dbReference>
<keyword evidence="8" id="KW-1185">Reference proteome</keyword>
<evidence type="ECO:0000256" key="1">
    <source>
        <dbReference type="ARBA" id="ARBA00022574"/>
    </source>
</evidence>
<proteinExistence type="predicted"/>
<dbReference type="RefSeq" id="XP_013755825.1">
    <property type="nucleotide sequence ID" value="XM_013900371.1"/>
</dbReference>
<dbReference type="InterPro" id="IPR020472">
    <property type="entry name" value="WD40_PAC1"/>
</dbReference>
<organism evidence="7 8">
    <name type="scientific">Thecamonas trahens ATCC 50062</name>
    <dbReference type="NCBI Taxonomy" id="461836"/>
    <lineage>
        <taxon>Eukaryota</taxon>
        <taxon>Apusozoa</taxon>
        <taxon>Apusomonadida</taxon>
        <taxon>Apusomonadidae</taxon>
        <taxon>Thecamonas</taxon>
    </lineage>
</organism>
<dbReference type="Gene3D" id="2.130.10.10">
    <property type="entry name" value="YVTN repeat-like/Quinoprotein amine dehydrogenase"/>
    <property type="match status" value="2"/>
</dbReference>
<evidence type="ECO:0000256" key="3">
    <source>
        <dbReference type="ARBA" id="ARBA00022737"/>
    </source>
</evidence>
<feature type="repeat" description="WD" evidence="5">
    <location>
        <begin position="332"/>
        <end position="373"/>
    </location>
</feature>
<evidence type="ECO:0000256" key="5">
    <source>
        <dbReference type="PROSITE-ProRule" id="PRU00221"/>
    </source>
</evidence>
<dbReference type="AlphaFoldDB" id="A0A0L0DHW7"/>
<dbReference type="InterPro" id="IPR001810">
    <property type="entry name" value="F-box_dom"/>
</dbReference>
<evidence type="ECO:0000313" key="8">
    <source>
        <dbReference type="Proteomes" id="UP000054408"/>
    </source>
</evidence>
<keyword evidence="4" id="KW-0508">mRNA splicing</keyword>
<dbReference type="GO" id="GO:0071013">
    <property type="term" value="C:catalytic step 2 spliceosome"/>
    <property type="evidence" value="ECO:0007669"/>
    <property type="project" value="TreeGrafter"/>
</dbReference>
<gene>
    <name evidence="7" type="ORF">AMSG_07760</name>
</gene>
<keyword evidence="3" id="KW-0677">Repeat</keyword>
<dbReference type="InterPro" id="IPR052234">
    <property type="entry name" value="U5_snRNP_Component"/>
</dbReference>
<dbReference type="GO" id="GO:0006397">
    <property type="term" value="P:mRNA processing"/>
    <property type="evidence" value="ECO:0007669"/>
    <property type="project" value="UniProtKB-KW"/>
</dbReference>
<dbReference type="InterPro" id="IPR015943">
    <property type="entry name" value="WD40/YVTN_repeat-like_dom_sf"/>
</dbReference>
<dbReference type="PROSITE" id="PS50181">
    <property type="entry name" value="FBOX"/>
    <property type="match status" value="1"/>
</dbReference>
<dbReference type="Pfam" id="PF00400">
    <property type="entry name" value="WD40"/>
    <property type="match status" value="3"/>
</dbReference>
<name>A0A0L0DHW7_THETB</name>
<keyword evidence="1 5" id="KW-0853">WD repeat</keyword>
<dbReference type="InterPro" id="IPR019775">
    <property type="entry name" value="WD40_repeat_CS"/>
</dbReference>
<dbReference type="SUPFAM" id="SSF81383">
    <property type="entry name" value="F-box domain"/>
    <property type="match status" value="1"/>
</dbReference>
<evidence type="ECO:0000259" key="6">
    <source>
        <dbReference type="PROSITE" id="PS50181"/>
    </source>
</evidence>
<dbReference type="Pfam" id="PF12937">
    <property type="entry name" value="F-box-like"/>
    <property type="match status" value="1"/>
</dbReference>
<evidence type="ECO:0000256" key="2">
    <source>
        <dbReference type="ARBA" id="ARBA00022664"/>
    </source>
</evidence>
<dbReference type="PROSITE" id="PS50082">
    <property type="entry name" value="WD_REPEATS_2"/>
    <property type="match status" value="2"/>
</dbReference>
<dbReference type="OrthoDB" id="2660687at2759"/>
<dbReference type="GO" id="GO:0008380">
    <property type="term" value="P:RNA splicing"/>
    <property type="evidence" value="ECO:0007669"/>
    <property type="project" value="UniProtKB-KW"/>
</dbReference>
<feature type="domain" description="F-box" evidence="6">
    <location>
        <begin position="1"/>
        <end position="45"/>
    </location>
</feature>
<dbReference type="InterPro" id="IPR036047">
    <property type="entry name" value="F-box-like_dom_sf"/>
</dbReference>
<dbReference type="EMBL" id="GL349469">
    <property type="protein sequence ID" value="KNC51696.1"/>
    <property type="molecule type" value="Genomic_DNA"/>
</dbReference>
<evidence type="ECO:0000313" key="7">
    <source>
        <dbReference type="EMBL" id="KNC51696.1"/>
    </source>
</evidence>
<dbReference type="PANTHER" id="PTHR44006">
    <property type="entry name" value="U5 SMALL NUCLEAR RIBONUCLEOPROTEIN 40 KDA PROTEIN"/>
    <property type="match status" value="1"/>
</dbReference>
<reference evidence="7 8" key="1">
    <citation type="submission" date="2010-05" db="EMBL/GenBank/DDBJ databases">
        <title>The Genome Sequence of Thecamonas trahens ATCC 50062.</title>
        <authorList>
            <consortium name="The Broad Institute Genome Sequencing Platform"/>
            <person name="Russ C."/>
            <person name="Cuomo C."/>
            <person name="Shea T."/>
            <person name="Young S.K."/>
            <person name="Zeng Q."/>
            <person name="Koehrsen M."/>
            <person name="Haas B."/>
            <person name="Borodovsky M."/>
            <person name="Guigo R."/>
            <person name="Alvarado L."/>
            <person name="Berlin A."/>
            <person name="Bochicchio J."/>
            <person name="Borenstein D."/>
            <person name="Chapman S."/>
            <person name="Chen Z."/>
            <person name="Freedman E."/>
            <person name="Gellesch M."/>
            <person name="Goldberg J."/>
            <person name="Griggs A."/>
            <person name="Gujja S."/>
            <person name="Heilman E."/>
            <person name="Heiman D."/>
            <person name="Hepburn T."/>
            <person name="Howarth C."/>
            <person name="Jen D."/>
            <person name="Larson L."/>
            <person name="Mehta T."/>
            <person name="Park D."/>
            <person name="Pearson M."/>
            <person name="Roberts A."/>
            <person name="Saif S."/>
            <person name="Shenoy N."/>
            <person name="Sisk P."/>
            <person name="Stolte C."/>
            <person name="Sykes S."/>
            <person name="Thomson T."/>
            <person name="Walk T."/>
            <person name="White J."/>
            <person name="Yandava C."/>
            <person name="Burger G."/>
            <person name="Gray M.W."/>
            <person name="Holland P.W.H."/>
            <person name="King N."/>
            <person name="Lang F.B.F."/>
            <person name="Roger A.J."/>
            <person name="Ruiz-Trillo I."/>
            <person name="Lander E."/>
            <person name="Nusbaum C."/>
        </authorList>
    </citation>
    <scope>NUCLEOTIDE SEQUENCE [LARGE SCALE GENOMIC DNA]</scope>
    <source>
        <strain evidence="7 8">ATCC 50062</strain>
    </source>
</reference>
<dbReference type="STRING" id="461836.A0A0L0DHW7"/>
<dbReference type="InterPro" id="IPR001680">
    <property type="entry name" value="WD40_rpt"/>
</dbReference>